<dbReference type="EMBL" id="CAJNNW010027416">
    <property type="protein sequence ID" value="CAE8691347.1"/>
    <property type="molecule type" value="Genomic_DNA"/>
</dbReference>
<comment type="similarity">
    <text evidence="7">Belongs to the inorganic phosphate transporter (PiT) (TC 2.A.20) family.</text>
</comment>
<comment type="function">
    <text evidence="7">Sodium-phosphate symporter.</text>
</comment>
<evidence type="ECO:0000256" key="5">
    <source>
        <dbReference type="ARBA" id="ARBA00022989"/>
    </source>
</evidence>
<evidence type="ECO:0000256" key="1">
    <source>
        <dbReference type="ARBA" id="ARBA00004141"/>
    </source>
</evidence>
<feature type="transmembrane region" description="Helical" evidence="7">
    <location>
        <begin position="357"/>
        <end position="377"/>
    </location>
</feature>
<dbReference type="GO" id="GO:0005315">
    <property type="term" value="F:phosphate transmembrane transporter activity"/>
    <property type="evidence" value="ECO:0007669"/>
    <property type="project" value="InterPro"/>
</dbReference>
<evidence type="ECO:0000313" key="10">
    <source>
        <dbReference type="Proteomes" id="UP000626109"/>
    </source>
</evidence>
<keyword evidence="4 7" id="KW-0812">Transmembrane</keyword>
<dbReference type="PANTHER" id="PTHR11101:SF80">
    <property type="entry name" value="PHOSPHATE TRANSPORTER"/>
    <property type="match status" value="1"/>
</dbReference>
<proteinExistence type="inferred from homology"/>
<feature type="transmembrane region" description="Helical" evidence="7">
    <location>
        <begin position="324"/>
        <end position="345"/>
    </location>
</feature>
<dbReference type="AlphaFoldDB" id="A0A813K4N4"/>
<dbReference type="Proteomes" id="UP000626109">
    <property type="component" value="Unassembled WGS sequence"/>
</dbReference>
<feature type="non-terminal residue" evidence="9">
    <location>
        <position position="1"/>
    </location>
</feature>
<keyword evidence="3 7" id="KW-0592">Phosphate transport</keyword>
<feature type="region of interest" description="Disordered" evidence="8">
    <location>
        <begin position="561"/>
        <end position="583"/>
    </location>
</feature>
<dbReference type="InterPro" id="IPR001204">
    <property type="entry name" value="Phos_transporter"/>
</dbReference>
<name>A0A813K4N4_POLGL</name>
<evidence type="ECO:0000256" key="6">
    <source>
        <dbReference type="ARBA" id="ARBA00023136"/>
    </source>
</evidence>
<keyword evidence="5 7" id="KW-1133">Transmembrane helix</keyword>
<feature type="region of interest" description="Disordered" evidence="8">
    <location>
        <begin position="749"/>
        <end position="777"/>
    </location>
</feature>
<feature type="transmembrane region" description="Helical" evidence="7">
    <location>
        <begin position="99"/>
        <end position="116"/>
    </location>
</feature>
<feature type="compositionally biased region" description="Basic and acidic residues" evidence="8">
    <location>
        <begin position="635"/>
        <end position="650"/>
    </location>
</feature>
<evidence type="ECO:0000256" key="4">
    <source>
        <dbReference type="ARBA" id="ARBA00022692"/>
    </source>
</evidence>
<keyword evidence="2 7" id="KW-0813">Transport</keyword>
<evidence type="ECO:0000256" key="8">
    <source>
        <dbReference type="SAM" id="MobiDB-lite"/>
    </source>
</evidence>
<dbReference type="GO" id="GO:0016020">
    <property type="term" value="C:membrane"/>
    <property type="evidence" value="ECO:0007669"/>
    <property type="project" value="UniProtKB-SubCell"/>
</dbReference>
<evidence type="ECO:0000256" key="3">
    <source>
        <dbReference type="ARBA" id="ARBA00022592"/>
    </source>
</evidence>
<dbReference type="GO" id="GO:0035435">
    <property type="term" value="P:phosphate ion transmembrane transport"/>
    <property type="evidence" value="ECO:0007669"/>
    <property type="project" value="TreeGrafter"/>
</dbReference>
<accession>A0A813K4N4</accession>
<evidence type="ECO:0000256" key="7">
    <source>
        <dbReference type="RuleBase" id="RU363058"/>
    </source>
</evidence>
<feature type="region of interest" description="Disordered" evidence="8">
    <location>
        <begin position="605"/>
        <end position="650"/>
    </location>
</feature>
<evidence type="ECO:0000313" key="9">
    <source>
        <dbReference type="EMBL" id="CAE8691347.1"/>
    </source>
</evidence>
<feature type="transmembrane region" description="Helical" evidence="7">
    <location>
        <begin position="510"/>
        <end position="531"/>
    </location>
</feature>
<sequence length="903" mass="94614">DPAACELCGTIDHRNCEFMGCISMGSSVTDTVSSGFIDDNCFKNNPEVLQLGMLASLLGAGLRLVLCSTPVSTTHSFISSLGSVSLVANPRSLNTEKPGLLFIVVGFTGIIAWIHGHHCRALHGLGHRCKLSGQHFATSVGSKALILRQAVAIATVYSSCRTSVSSLLNACFHDSHIISSLGGASLVANPQSLNTEKTGLVALSWLTSPLLSGIIEASAFLLARMTILRSPHAVSRDHWQGEPSFGSRVANFRSGLSLSNTFGSMAAARRHHFSLVAFLVLSPVAAHMEVITLGNVSDYQANYAWIYGHHCRALQGMGRRRRHFSLAAFLVSSPVASHMAVTAQLGNVSDHRANSLGFKSIIAGLFMAWGIGADYVANSFATSVGSKALILRQAVAIATVYEFVGCISRGADPAASRCHRNREFVGCISMGSSVTDTVRSGFFVENRFKNNPEVPQLGISASLLGQSLALAALSEAWRPLGPSRLNGDYRVRARLPHTWESRHSSATFQITWQITLGFTGIIAGLFMAWGIGANDVANSFATSMGSKALMLKSSIVATESNASAVEPDPVNDSNETVKAPEQLNGINESVVTNASSKSAVVATNNASIVEPDPANDSNETVKAPEPSNGINESDESSRGDHGHASDKLHSVHWDGRRRGCSEVAASSVLVALSCPSRRLASGLFARRLADAVNAAHEISIPAGSTTITAASVTSAIVAEGATGLTSKIATAMTAANIVGVNLTVTSVPEPETTTSTVSTTAAKGNASAVEPDPVNDSNEPVNAPELLNGINESVVVNASSKSAVVATESNASIVEPDPVNDSNETMNAPELLNGINESEIVSASSKSAIVATESNASTVEPDPVNDSNETVNAPKLLNGINESVVVNASCKSAIGYREQRQHS</sequence>
<feature type="compositionally biased region" description="Low complexity" evidence="8">
    <location>
        <begin position="749"/>
        <end position="760"/>
    </location>
</feature>
<keyword evidence="6 7" id="KW-0472">Membrane</keyword>
<protein>
    <recommendedName>
        <fullName evidence="7">Phosphate transporter</fullName>
    </recommendedName>
</protein>
<comment type="subcellular location">
    <subcellularLocation>
        <location evidence="1 7">Membrane</location>
        <topology evidence="1 7">Multi-pass membrane protein</topology>
    </subcellularLocation>
</comment>
<dbReference type="Pfam" id="PF01384">
    <property type="entry name" value="PHO4"/>
    <property type="match status" value="2"/>
</dbReference>
<organism evidence="9 10">
    <name type="scientific">Polarella glacialis</name>
    <name type="common">Dinoflagellate</name>
    <dbReference type="NCBI Taxonomy" id="89957"/>
    <lineage>
        <taxon>Eukaryota</taxon>
        <taxon>Sar</taxon>
        <taxon>Alveolata</taxon>
        <taxon>Dinophyceae</taxon>
        <taxon>Suessiales</taxon>
        <taxon>Suessiaceae</taxon>
        <taxon>Polarella</taxon>
    </lineage>
</organism>
<feature type="non-terminal residue" evidence="9">
    <location>
        <position position="903"/>
    </location>
</feature>
<reference evidence="9" key="1">
    <citation type="submission" date="2021-02" db="EMBL/GenBank/DDBJ databases">
        <authorList>
            <person name="Dougan E. K."/>
            <person name="Rhodes N."/>
            <person name="Thang M."/>
            <person name="Chan C."/>
        </authorList>
    </citation>
    <scope>NUCLEOTIDE SEQUENCE</scope>
</reference>
<comment type="caution">
    <text evidence="9">The sequence shown here is derived from an EMBL/GenBank/DDBJ whole genome shotgun (WGS) entry which is preliminary data.</text>
</comment>
<evidence type="ECO:0000256" key="2">
    <source>
        <dbReference type="ARBA" id="ARBA00022448"/>
    </source>
</evidence>
<dbReference type="PANTHER" id="PTHR11101">
    <property type="entry name" value="PHOSPHATE TRANSPORTER"/>
    <property type="match status" value="1"/>
</dbReference>
<feature type="transmembrane region" description="Helical" evidence="7">
    <location>
        <begin position="202"/>
        <end position="223"/>
    </location>
</feature>
<gene>
    <name evidence="9" type="ORF">PGLA2088_LOCUS27383</name>
</gene>